<dbReference type="RefSeq" id="WP_121221362.1">
    <property type="nucleotide sequence ID" value="NZ_RBIG01000003.1"/>
</dbReference>
<dbReference type="AlphaFoldDB" id="A0A420WCD2"/>
<dbReference type="OrthoDB" id="9781415at2"/>
<keyword evidence="1" id="KW-0324">Glycolysis</keyword>
<dbReference type="PANTHER" id="PTHR48100">
    <property type="entry name" value="BROAD-SPECIFICITY PHOSPHATASE YOR283W-RELATED"/>
    <property type="match status" value="1"/>
</dbReference>
<accession>A0A420WCD2</accession>
<dbReference type="GO" id="GO:0005737">
    <property type="term" value="C:cytoplasm"/>
    <property type="evidence" value="ECO:0007669"/>
    <property type="project" value="TreeGrafter"/>
</dbReference>
<organism evidence="4 5">
    <name type="scientific">Oceanibaculum indicum</name>
    <dbReference type="NCBI Taxonomy" id="526216"/>
    <lineage>
        <taxon>Bacteria</taxon>
        <taxon>Pseudomonadati</taxon>
        <taxon>Pseudomonadota</taxon>
        <taxon>Alphaproteobacteria</taxon>
        <taxon>Rhodospirillales</taxon>
        <taxon>Oceanibaculaceae</taxon>
        <taxon>Oceanibaculum</taxon>
    </lineage>
</organism>
<evidence type="ECO:0000313" key="4">
    <source>
        <dbReference type="EMBL" id="RKQ68638.1"/>
    </source>
</evidence>
<feature type="binding site" evidence="3">
    <location>
        <begin position="5"/>
        <end position="12"/>
    </location>
    <ligand>
        <name>substrate</name>
    </ligand>
</feature>
<evidence type="ECO:0000313" key="5">
    <source>
        <dbReference type="Proteomes" id="UP000277424"/>
    </source>
</evidence>
<dbReference type="Proteomes" id="UP000277424">
    <property type="component" value="Unassembled WGS sequence"/>
</dbReference>
<dbReference type="Pfam" id="PF00300">
    <property type="entry name" value="His_Phos_1"/>
    <property type="match status" value="1"/>
</dbReference>
<name>A0A420WCD2_9PROT</name>
<dbReference type="InterPro" id="IPR029033">
    <property type="entry name" value="His_PPase_superfam"/>
</dbReference>
<proteinExistence type="predicted"/>
<dbReference type="CDD" id="cd07067">
    <property type="entry name" value="HP_PGM_like"/>
    <property type="match status" value="1"/>
</dbReference>
<gene>
    <name evidence="4" type="ORF">BCL74_3120</name>
</gene>
<dbReference type="InterPro" id="IPR013078">
    <property type="entry name" value="His_Pase_superF_clade-1"/>
</dbReference>
<sequence>MILVRHGQSEFNVHFAKTRVDPGIVDPALTEEGRRQAQAAAEILREHEIERLLASPFTRTLQTAEIIADTLKLPVEIEPLVHEHAAFVCDIGTSARDLARRWPDWRFDHLPDRWWPEAEEEEQLHARCQRFWGLIEPHEARPRTLVVTHWGFIRALTGLRVGNGHLVRFTAPGAAELLHPREMA</sequence>
<dbReference type="PROSITE" id="PS00175">
    <property type="entry name" value="PG_MUTASE"/>
    <property type="match status" value="1"/>
</dbReference>
<protein>
    <submittedName>
        <fullName evidence="4">Broad specificity phosphatase PhoE</fullName>
    </submittedName>
</protein>
<dbReference type="Gene3D" id="3.40.50.1240">
    <property type="entry name" value="Phosphoglycerate mutase-like"/>
    <property type="match status" value="1"/>
</dbReference>
<reference evidence="4 5" key="1">
    <citation type="submission" date="2018-10" db="EMBL/GenBank/DDBJ databases">
        <title>Comparative analysis of microorganisms from saline springs in Andes Mountain Range, Colombia.</title>
        <authorList>
            <person name="Rubin E."/>
        </authorList>
    </citation>
    <scope>NUCLEOTIDE SEQUENCE [LARGE SCALE GENOMIC DNA]</scope>
    <source>
        <strain evidence="4 5">USBA 36</strain>
    </source>
</reference>
<dbReference type="SMART" id="SM00855">
    <property type="entry name" value="PGAM"/>
    <property type="match status" value="1"/>
</dbReference>
<feature type="binding site" evidence="3">
    <location>
        <position position="59"/>
    </location>
    <ligand>
        <name>substrate</name>
    </ligand>
</feature>
<keyword evidence="2" id="KW-0413">Isomerase</keyword>
<evidence type="ECO:0000256" key="3">
    <source>
        <dbReference type="PIRSR" id="PIRSR613078-2"/>
    </source>
</evidence>
<dbReference type="InterPro" id="IPR050275">
    <property type="entry name" value="PGM_Phosphatase"/>
</dbReference>
<dbReference type="PANTHER" id="PTHR48100:SF1">
    <property type="entry name" value="HISTIDINE PHOSPHATASE FAMILY PROTEIN-RELATED"/>
    <property type="match status" value="1"/>
</dbReference>
<dbReference type="SUPFAM" id="SSF53254">
    <property type="entry name" value="Phosphoglycerate mutase-like"/>
    <property type="match status" value="1"/>
</dbReference>
<dbReference type="EMBL" id="RBIG01000003">
    <property type="protein sequence ID" value="RKQ68638.1"/>
    <property type="molecule type" value="Genomic_DNA"/>
</dbReference>
<evidence type="ECO:0000256" key="1">
    <source>
        <dbReference type="ARBA" id="ARBA00023152"/>
    </source>
</evidence>
<dbReference type="InterPro" id="IPR001345">
    <property type="entry name" value="PG/BPGM_mutase_AS"/>
</dbReference>
<comment type="caution">
    <text evidence="4">The sequence shown here is derived from an EMBL/GenBank/DDBJ whole genome shotgun (WGS) entry which is preliminary data.</text>
</comment>
<evidence type="ECO:0000256" key="2">
    <source>
        <dbReference type="ARBA" id="ARBA00023235"/>
    </source>
</evidence>
<dbReference type="GO" id="GO:0016791">
    <property type="term" value="F:phosphatase activity"/>
    <property type="evidence" value="ECO:0007669"/>
    <property type="project" value="TreeGrafter"/>
</dbReference>